<dbReference type="Gene3D" id="3.50.50.60">
    <property type="entry name" value="FAD/NAD(P)-binding domain"/>
    <property type="match status" value="1"/>
</dbReference>
<dbReference type="InterPro" id="IPR036188">
    <property type="entry name" value="FAD/NAD-bd_sf"/>
</dbReference>
<reference evidence="1 2" key="1">
    <citation type="submission" date="2021-06" db="EMBL/GenBank/DDBJ databases">
        <authorList>
            <person name="Palmer J.M."/>
        </authorList>
    </citation>
    <scope>NUCLEOTIDE SEQUENCE [LARGE SCALE GENOMIC DNA]</scope>
    <source>
        <strain evidence="1 2">XR_2019</strain>
        <tissue evidence="1">Muscle</tissue>
    </source>
</reference>
<keyword evidence="2" id="KW-1185">Reference proteome</keyword>
<evidence type="ECO:0000313" key="1">
    <source>
        <dbReference type="EMBL" id="MEQ2277896.1"/>
    </source>
</evidence>
<comment type="caution">
    <text evidence="1">The sequence shown here is derived from an EMBL/GenBank/DDBJ whole genome shotgun (WGS) entry which is preliminary data.</text>
</comment>
<accession>A0ABV0XAJ8</accession>
<dbReference type="Proteomes" id="UP001444071">
    <property type="component" value="Unassembled WGS sequence"/>
</dbReference>
<gene>
    <name evidence="1" type="ORF">XENORESO_009349</name>
</gene>
<dbReference type="EMBL" id="JAHRIM010092992">
    <property type="protein sequence ID" value="MEQ2277896.1"/>
    <property type="molecule type" value="Genomic_DNA"/>
</dbReference>
<dbReference type="PANTHER" id="PTHR21178">
    <property type="entry name" value="CILIA- AND FLAGELLA-ASSOCIATED PROTEIN 61"/>
    <property type="match status" value="1"/>
</dbReference>
<protein>
    <submittedName>
        <fullName evidence="1">Uncharacterized protein</fullName>
    </submittedName>
</protein>
<proteinExistence type="predicted"/>
<sequence>PHLRLNNLTLISTHGFPGNYDHQRVGFLSTSHAFSSRGLAQTHLISCIRVLKGKIVRINRKSKYVLVSDGKKVPYDYLILCTGLQYQIRRCCRYLVPPVWMLPSQSITVTWLLMSLSENTWDPSPPTSSPSTTSMMAWLPADGSVTTS</sequence>
<dbReference type="InterPro" id="IPR038884">
    <property type="entry name" value="CFAP61"/>
</dbReference>
<dbReference type="SUPFAM" id="SSF51905">
    <property type="entry name" value="FAD/NAD(P)-binding domain"/>
    <property type="match status" value="1"/>
</dbReference>
<organism evidence="1 2">
    <name type="scientific">Xenotaenia resolanae</name>
    <dbReference type="NCBI Taxonomy" id="208358"/>
    <lineage>
        <taxon>Eukaryota</taxon>
        <taxon>Metazoa</taxon>
        <taxon>Chordata</taxon>
        <taxon>Craniata</taxon>
        <taxon>Vertebrata</taxon>
        <taxon>Euteleostomi</taxon>
        <taxon>Actinopterygii</taxon>
        <taxon>Neopterygii</taxon>
        <taxon>Teleostei</taxon>
        <taxon>Neoteleostei</taxon>
        <taxon>Acanthomorphata</taxon>
        <taxon>Ovalentaria</taxon>
        <taxon>Atherinomorphae</taxon>
        <taxon>Cyprinodontiformes</taxon>
        <taxon>Goodeidae</taxon>
        <taxon>Xenotaenia</taxon>
    </lineage>
</organism>
<feature type="non-terminal residue" evidence="1">
    <location>
        <position position="1"/>
    </location>
</feature>
<dbReference type="PANTHER" id="PTHR21178:SF8">
    <property type="entry name" value="CILIA- AND FLAGELLA-ASSOCIATED PROTEIN 61"/>
    <property type="match status" value="1"/>
</dbReference>
<name>A0ABV0XAJ8_9TELE</name>
<evidence type="ECO:0000313" key="2">
    <source>
        <dbReference type="Proteomes" id="UP001444071"/>
    </source>
</evidence>